<keyword evidence="12" id="KW-1185">Reference proteome</keyword>
<feature type="transmembrane region" description="Helical" evidence="9">
    <location>
        <begin position="1718"/>
        <end position="1739"/>
    </location>
</feature>
<evidence type="ECO:0000256" key="6">
    <source>
        <dbReference type="ARBA" id="ARBA00023136"/>
    </source>
</evidence>
<keyword evidence="5 9" id="KW-1133">Transmembrane helix</keyword>
<dbReference type="PROSITE" id="PS50095">
    <property type="entry name" value="PLAT"/>
    <property type="match status" value="1"/>
</dbReference>
<organism evidence="11 12">
    <name type="scientific">Necator americanus</name>
    <name type="common">Human hookworm</name>
    <dbReference type="NCBI Taxonomy" id="51031"/>
    <lineage>
        <taxon>Eukaryota</taxon>
        <taxon>Metazoa</taxon>
        <taxon>Ecdysozoa</taxon>
        <taxon>Nematoda</taxon>
        <taxon>Chromadorea</taxon>
        <taxon>Rhabditida</taxon>
        <taxon>Rhabditina</taxon>
        <taxon>Rhabditomorpha</taxon>
        <taxon>Strongyloidea</taxon>
        <taxon>Ancylostomatidae</taxon>
        <taxon>Bunostominae</taxon>
        <taxon>Necator</taxon>
    </lineage>
</organism>
<keyword evidence="3 9" id="KW-0812">Transmembrane</keyword>
<keyword evidence="4" id="KW-0732">Signal</keyword>
<dbReference type="Pfam" id="PF08016">
    <property type="entry name" value="PKD_channel"/>
    <property type="match status" value="1"/>
</dbReference>
<feature type="transmembrane region" description="Helical" evidence="9">
    <location>
        <begin position="1612"/>
        <end position="1631"/>
    </location>
</feature>
<dbReference type="SMART" id="SM00308">
    <property type="entry name" value="LH2"/>
    <property type="match status" value="1"/>
</dbReference>
<feature type="transmembrane region" description="Helical" evidence="9">
    <location>
        <begin position="1666"/>
        <end position="1687"/>
    </location>
</feature>
<dbReference type="InterPro" id="IPR003915">
    <property type="entry name" value="PKD_2"/>
</dbReference>
<name>A0ABR1DJK6_NECAM</name>
<feature type="transmembrane region" description="Helical" evidence="9">
    <location>
        <begin position="917"/>
        <end position="937"/>
    </location>
</feature>
<dbReference type="InterPro" id="IPR036392">
    <property type="entry name" value="PLAT/LH2_dom_sf"/>
</dbReference>
<dbReference type="PRINTS" id="PR01433">
    <property type="entry name" value="POLYCYSTIN2"/>
</dbReference>
<feature type="transmembrane region" description="Helical" evidence="9">
    <location>
        <begin position="1232"/>
        <end position="1252"/>
    </location>
</feature>
<feature type="domain" description="PLAT" evidence="10">
    <location>
        <begin position="962"/>
        <end position="1085"/>
    </location>
</feature>
<feature type="transmembrane region" description="Helical" evidence="9">
    <location>
        <begin position="1172"/>
        <end position="1192"/>
    </location>
</feature>
<reference evidence="11 12" key="1">
    <citation type="submission" date="2023-08" db="EMBL/GenBank/DDBJ databases">
        <title>A Necator americanus chromosomal reference genome.</title>
        <authorList>
            <person name="Ilik V."/>
            <person name="Petrzelkova K.J."/>
            <person name="Pardy F."/>
            <person name="Fuh T."/>
            <person name="Niatou-Singa F.S."/>
            <person name="Gouil Q."/>
            <person name="Baker L."/>
            <person name="Ritchie M.E."/>
            <person name="Jex A.R."/>
            <person name="Gazzola D."/>
            <person name="Li H."/>
            <person name="Toshio Fujiwara R."/>
            <person name="Zhan B."/>
            <person name="Aroian R.V."/>
            <person name="Pafco B."/>
            <person name="Schwarz E.M."/>
        </authorList>
    </citation>
    <scope>NUCLEOTIDE SEQUENCE [LARGE SCALE GENOMIC DNA]</scope>
    <source>
        <strain evidence="11 12">Aroian</strain>
        <tissue evidence="11">Whole animal</tissue>
    </source>
</reference>
<evidence type="ECO:0000256" key="7">
    <source>
        <dbReference type="ARBA" id="ARBA00023180"/>
    </source>
</evidence>
<comment type="similarity">
    <text evidence="2">Belongs to the polycystin family.</text>
</comment>
<dbReference type="PANTHER" id="PTHR10877:SF194">
    <property type="entry name" value="LOCATION OF VULVA DEFECTIVE 1"/>
    <property type="match status" value="1"/>
</dbReference>
<dbReference type="SUPFAM" id="SSF49723">
    <property type="entry name" value="Lipase/lipooxygenase domain (PLAT/LH2 domain)"/>
    <property type="match status" value="1"/>
</dbReference>
<comment type="subcellular location">
    <subcellularLocation>
        <location evidence="1">Membrane</location>
        <topology evidence="1">Multi-pass membrane protein</topology>
    </subcellularLocation>
</comment>
<evidence type="ECO:0000256" key="2">
    <source>
        <dbReference type="ARBA" id="ARBA00007200"/>
    </source>
</evidence>
<proteinExistence type="inferred from homology"/>
<feature type="transmembrane region" description="Helical" evidence="9">
    <location>
        <begin position="1820"/>
        <end position="1843"/>
    </location>
</feature>
<comment type="caution">
    <text evidence="11">The sequence shown here is derived from an EMBL/GenBank/DDBJ whole genome shotgun (WGS) entry which is preliminary data.</text>
</comment>
<dbReference type="Proteomes" id="UP001303046">
    <property type="component" value="Unassembled WGS sequence"/>
</dbReference>
<evidence type="ECO:0000256" key="9">
    <source>
        <dbReference type="SAM" id="Phobius"/>
    </source>
</evidence>
<dbReference type="InterPro" id="IPR001024">
    <property type="entry name" value="PLAT/LH2_dom"/>
</dbReference>
<dbReference type="Pfam" id="PF20519">
    <property type="entry name" value="Polycystin_dom"/>
    <property type="match status" value="1"/>
</dbReference>
<keyword evidence="7" id="KW-0325">Glycoprotein</keyword>
<evidence type="ECO:0000256" key="5">
    <source>
        <dbReference type="ARBA" id="ARBA00022989"/>
    </source>
</evidence>
<evidence type="ECO:0000256" key="4">
    <source>
        <dbReference type="ARBA" id="ARBA00022729"/>
    </source>
</evidence>
<dbReference type="Pfam" id="PF01477">
    <property type="entry name" value="PLAT"/>
    <property type="match status" value="1"/>
</dbReference>
<keyword evidence="6 9" id="KW-0472">Membrane</keyword>
<evidence type="ECO:0000259" key="10">
    <source>
        <dbReference type="PROSITE" id="PS50095"/>
    </source>
</evidence>
<sequence length="1938" mass="219039">MIKDLSQITIDNPEAMNSVLNALNSVLQGGNNHSSIDGNLPSTSGITFGIIEAEKFQAVASKITTSTVGNEIFIVGDIRPGYLQRHHSTYMLSDGDKVGIDGDYSSNMEVSSTPGSNQKSLLSTKKYTYRLENTVEVIATSIPPTTGYRIQLWNASAISYTTQKQEQTNTSITAWVPITDALLVMEESVDVLEAMVLGLTYRGKSLSFKVEFEGTEYLAKYNNGSVKLMGVTNDTMMVFYSAARSVSTADGRLSDELDNILNELVIIESVDRSSLSKTTWPELSLIPFENSSLGAVVTFEDMTALPITPMLDVLNTTVLTVASGEFDSMESLENGLTMQPVPIHVSGTVKMSNGMDVTLKDSVLQGSVHYLTIKENDLTLTIEDAKWELSSPSSKVFMIKVISGRYNHNYKKNIRTILYLDNDPVIVEGGKLFRNQTDGYVIKGGKISGYTASASSGQSQSLINQETQELVLNILESTTDYMRENGTYMSSEQMQETAENVLNVVSSVIESVKSTLNKPLWSDLQKNLNSEKENYDSIFNVIPDDIANIRYVEDYTEEEWAEEATKLVQQSIGRKMAAQIQEAMSVLEDTFANRAINNGEIPYSNTVSANGNTMVVMIGNSEYLFKNPLHCDKWTVKFPESISDLGVDNLTGTNDYRLGMWCYEENPFMYTPNFDVLITSGALELHLKYLDGNSILVNNTHKTINITGEAATYPGLGVDTMATEFESYQILDIHTFQTVAWNVSLFLEIRPTSTVNLTGRDAYVFLAYQRLPGPIEHDHDHMMRIKYPHDTNFMYVPGTVLRNQTGLFYIGIGVVDNSGKNCVEFPPPSGVMTGNYCFMQNIRFDVYARALTKGCYHYDSSRDRFINVHDVVGPYHGDVIVQCLTNHLSTFSLGLFTPDVDIDFSFEYVNEHREQNITSSMIVIVMTVHMLFVMILVMDCEMREVDKGDLYNMADNSKADLYHYVVATETGYRMCAGTDSKVYITLYGTEADEMARELSTNHIAKNSSLFNWGTTPRFLLRTPWSLGDIRYIRIWVDNSGRGNRESWFCNRVFIKDLHTGSIYRFPIHDWLGQCMGDGASERLSPAEEKVSAMYDSMSIHILAETISYIAMYTGGGLRTRRRISRCSHAASILVGQYVVCLVNWAICSAEDFVGYNDYQNTLFGYKFSARDVIYAILLAVIILPFTSLLPYMKSNIPSYEEVVEMDLAKRRNPNVELPSCWPSWLREVLQLLLTWVLILLFICSVSAACSLAEDDSVAFTRRYFIALFLWIIVTEPIKGVVLAFFILKWYPSHFLTCELDEAILPLSCASNLQPAPECMRNDLVGTTESDLRQLQDNKDKKTSEELFFETTRGVAALLAAQVIIMGLLFYYRDSNAFHYQREIKSLLNLEASSHSSLAFESINQIDQFWEWARKSLAPALLASWYDGGPAWAMRGFANDMVSRAMGIGHIRQIRTLPMSHCDTEPQLAQYFTNCSADISSSNEDHTSQYAASWTPYVEIQGKEPLEEYRYKSAEELQSTPAEGLLHVYPGGGYTVLLKGAPIDIILNLDRLQRENWIDMNTRAIFVELSMYNAQVNYFSVIQLMIEIPAEGYLLPSAWVESVRLIKYQGKDADIIIFFEFAYLALVFFYFLRNSFIYITNVVNTIKSHPPIKRKTHLVLYILLGRFWDFIDFLVGILGICSIIAFFLRQQYIDQALENFAANNGNAYINLSTQRNMELMFTFCVAGVAFFISCKMIKILRFNRRIAILADTLNYAGVSIIDFAVVFFLIFFAFNVTLYCLLWDKLQSYKSAIATFETTTAGMLGKFVVADMFRISMLASIIFMMFMYTGTLFLINIFVMIVLFEFEQVRNDSSRQTNEYELIDHIQTKLLHSVGMYGRENLPACYVPDTLKDCKHLEILTAKTELLLHRVHRWRIDDQNENIVLAPPRAQDIAPMLSF</sequence>
<dbReference type="InterPro" id="IPR013122">
    <property type="entry name" value="PKD1_2_channel"/>
</dbReference>
<comment type="caution">
    <text evidence="8">Lacks conserved residue(s) required for the propagation of feature annotation.</text>
</comment>
<dbReference type="InterPro" id="IPR046791">
    <property type="entry name" value="Polycystin_dom"/>
</dbReference>
<dbReference type="InterPro" id="IPR051223">
    <property type="entry name" value="Polycystin"/>
</dbReference>
<evidence type="ECO:0000256" key="3">
    <source>
        <dbReference type="ARBA" id="ARBA00022692"/>
    </source>
</evidence>
<protein>
    <recommendedName>
        <fullName evidence="10">PLAT domain-containing protein</fullName>
    </recommendedName>
</protein>
<feature type="transmembrane region" description="Helical" evidence="9">
    <location>
        <begin position="1759"/>
        <end position="1781"/>
    </location>
</feature>
<evidence type="ECO:0000313" key="12">
    <source>
        <dbReference type="Proteomes" id="UP001303046"/>
    </source>
</evidence>
<accession>A0ABR1DJK6</accession>
<gene>
    <name evidence="11" type="primary">Necator_chrIV.g15846</name>
    <name evidence="11" type="ORF">RB195_002551</name>
</gene>
<dbReference type="PANTHER" id="PTHR10877">
    <property type="entry name" value="POLYCYSTIN FAMILY MEMBER"/>
    <property type="match status" value="1"/>
</dbReference>
<evidence type="ECO:0000313" key="11">
    <source>
        <dbReference type="EMBL" id="KAK6750643.1"/>
    </source>
</evidence>
<dbReference type="Gene3D" id="2.60.60.20">
    <property type="entry name" value="PLAT/LH2 domain"/>
    <property type="match status" value="1"/>
</dbReference>
<evidence type="ECO:0000256" key="8">
    <source>
        <dbReference type="PROSITE-ProRule" id="PRU00152"/>
    </source>
</evidence>
<feature type="transmembrane region" description="Helical" evidence="9">
    <location>
        <begin position="1264"/>
        <end position="1286"/>
    </location>
</feature>
<evidence type="ECO:0000256" key="1">
    <source>
        <dbReference type="ARBA" id="ARBA00004141"/>
    </source>
</evidence>
<feature type="transmembrane region" description="Helical" evidence="9">
    <location>
        <begin position="1353"/>
        <end position="1371"/>
    </location>
</feature>
<dbReference type="EMBL" id="JAVFWL010000004">
    <property type="protein sequence ID" value="KAK6750643.1"/>
    <property type="molecule type" value="Genomic_DNA"/>
</dbReference>